<name>A0A8J2TK93_9FLAO</name>
<protein>
    <submittedName>
        <fullName evidence="2">Uncharacterized protein</fullName>
    </submittedName>
</protein>
<evidence type="ECO:0000313" key="3">
    <source>
        <dbReference type="Proteomes" id="UP000598120"/>
    </source>
</evidence>
<keyword evidence="1" id="KW-0472">Membrane</keyword>
<proteinExistence type="predicted"/>
<comment type="caution">
    <text evidence="2">The sequence shown here is derived from an EMBL/GenBank/DDBJ whole genome shotgun (WGS) entry which is preliminary data.</text>
</comment>
<accession>A0A8J2TK93</accession>
<feature type="transmembrane region" description="Helical" evidence="1">
    <location>
        <begin position="49"/>
        <end position="71"/>
    </location>
</feature>
<gene>
    <name evidence="2" type="ORF">GCM10011531_03440</name>
</gene>
<evidence type="ECO:0000256" key="1">
    <source>
        <dbReference type="SAM" id="Phobius"/>
    </source>
</evidence>
<dbReference type="EMBL" id="BMIC01000001">
    <property type="protein sequence ID" value="GFZ77503.1"/>
    <property type="molecule type" value="Genomic_DNA"/>
</dbReference>
<dbReference type="RefSeq" id="WP_188604612.1">
    <property type="nucleotide sequence ID" value="NZ_BMIC01000001.1"/>
</dbReference>
<keyword evidence="3" id="KW-1185">Reference proteome</keyword>
<dbReference type="AlphaFoldDB" id="A0A8J2TK93"/>
<keyword evidence="1" id="KW-1133">Transmembrane helix</keyword>
<evidence type="ECO:0000313" key="2">
    <source>
        <dbReference type="EMBL" id="GFZ77503.1"/>
    </source>
</evidence>
<sequence length="104" mass="12164">METQKDIQEKVQKAFSSLESIEETKISPFFKDKTMNRLFAEKKVSQPKFWFWLTPQVQLVMLITFIVLNAFAFMNVKSTTYDENVNQFAESYGLSIESDFSTLN</sequence>
<reference evidence="2 3" key="1">
    <citation type="journal article" date="2014" name="Int. J. Syst. Evol. Microbiol.">
        <title>Complete genome sequence of Corynebacterium casei LMG S-19264T (=DSM 44701T), isolated from a smear-ripened cheese.</title>
        <authorList>
            <consortium name="US DOE Joint Genome Institute (JGI-PGF)"/>
            <person name="Walter F."/>
            <person name="Albersmeier A."/>
            <person name="Kalinowski J."/>
            <person name="Ruckert C."/>
        </authorList>
    </citation>
    <scope>NUCLEOTIDE SEQUENCE [LARGE SCALE GENOMIC DNA]</scope>
    <source>
        <strain evidence="2 3">CGMCC 1.15295</strain>
    </source>
</reference>
<keyword evidence="1" id="KW-0812">Transmembrane</keyword>
<organism evidence="2 3">
    <name type="scientific">Aquaticitalea lipolytica</name>
    <dbReference type="NCBI Taxonomy" id="1247562"/>
    <lineage>
        <taxon>Bacteria</taxon>
        <taxon>Pseudomonadati</taxon>
        <taxon>Bacteroidota</taxon>
        <taxon>Flavobacteriia</taxon>
        <taxon>Flavobacteriales</taxon>
        <taxon>Flavobacteriaceae</taxon>
        <taxon>Aquaticitalea</taxon>
    </lineage>
</organism>
<dbReference type="Proteomes" id="UP000598120">
    <property type="component" value="Unassembled WGS sequence"/>
</dbReference>